<comment type="caution">
    <text evidence="1">The sequence shown here is derived from an EMBL/GenBank/DDBJ whole genome shotgun (WGS) entry which is preliminary data.</text>
</comment>
<proteinExistence type="predicted"/>
<accession>A0A2S8SUF2</accession>
<keyword evidence="2" id="KW-1185">Reference proteome</keyword>
<dbReference type="RefSeq" id="WP_105483225.1">
    <property type="nucleotide sequence ID" value="NZ_NIGF01000005.1"/>
</dbReference>
<dbReference type="InParanoid" id="A0A2S8SUF2"/>
<dbReference type="EMBL" id="NIGF01000005">
    <property type="protein sequence ID" value="PQV64437.1"/>
    <property type="molecule type" value="Genomic_DNA"/>
</dbReference>
<sequence length="183" mass="19082">MQNESLLELRLTQLEKQLKRQKTTTLALFIGSILAVSATRVISQNSKSELSLRTLKIVGADGKTKVLISGDAAMNKEGGAIAVFDNKENVRLGLMASSKGGNVSILRNDSEPMAILGFDGDGGTLGLAANGSKTQVNVAATKDVSGMVVSGPNGKEHIVAGADKTGGVVQLYDFAGQLKKQLP</sequence>
<evidence type="ECO:0000313" key="1">
    <source>
        <dbReference type="EMBL" id="PQV64437.1"/>
    </source>
</evidence>
<gene>
    <name evidence="1" type="ORF">B1R32_105118</name>
</gene>
<evidence type="ECO:0000313" key="2">
    <source>
        <dbReference type="Proteomes" id="UP000237684"/>
    </source>
</evidence>
<dbReference type="Proteomes" id="UP000237684">
    <property type="component" value="Unassembled WGS sequence"/>
</dbReference>
<protein>
    <submittedName>
        <fullName evidence="1">Uncharacterized protein</fullName>
    </submittedName>
</protein>
<name>A0A2S8SUF2_9BACT</name>
<reference evidence="1 2" key="1">
    <citation type="journal article" date="2018" name="Syst. Appl. Microbiol.">
        <title>Abditibacterium utsteinense sp. nov., the first cultivated member of candidate phylum FBP, isolated from ice-free Antarctic soil samples.</title>
        <authorList>
            <person name="Tahon G."/>
            <person name="Tytgat B."/>
            <person name="Lebbe L."/>
            <person name="Carlier A."/>
            <person name="Willems A."/>
        </authorList>
    </citation>
    <scope>NUCLEOTIDE SEQUENCE [LARGE SCALE GENOMIC DNA]</scope>
    <source>
        <strain evidence="1 2">LMG 29911</strain>
    </source>
</reference>
<dbReference type="AlphaFoldDB" id="A0A2S8SUF2"/>
<organism evidence="1 2">
    <name type="scientific">Abditibacterium utsteinense</name>
    <dbReference type="NCBI Taxonomy" id="1960156"/>
    <lineage>
        <taxon>Bacteria</taxon>
        <taxon>Pseudomonadati</taxon>
        <taxon>Abditibacteriota</taxon>
        <taxon>Abditibacteriia</taxon>
        <taxon>Abditibacteriales</taxon>
        <taxon>Abditibacteriaceae</taxon>
        <taxon>Abditibacterium</taxon>
    </lineage>
</organism>